<accession>A0ABD1HFY6</accession>
<comment type="caution">
    <text evidence="15">The sequence shown here is derived from an EMBL/GenBank/DDBJ whole genome shotgun (WGS) entry which is preliminary data.</text>
</comment>
<dbReference type="GO" id="GO:0016712">
    <property type="term" value="F:oxidoreductase activity, acting on paired donors, with incorporation or reduction of molecular oxygen, reduced flavin or flavoprotein as one donor, and incorporation of one atom of oxygen"/>
    <property type="evidence" value="ECO:0007669"/>
    <property type="project" value="UniProtKB-ARBA"/>
</dbReference>
<dbReference type="PRINTS" id="PR00385">
    <property type="entry name" value="P450"/>
</dbReference>
<comment type="cofactor">
    <cofactor evidence="1 12">
        <name>heme</name>
        <dbReference type="ChEBI" id="CHEBI:30413"/>
    </cofactor>
</comment>
<reference evidence="15 16" key="1">
    <citation type="submission" date="2024-06" db="EMBL/GenBank/DDBJ databases">
        <title>A chromosome level genome sequence of Diviner's sage (Salvia divinorum).</title>
        <authorList>
            <person name="Ford S.A."/>
            <person name="Ro D.-K."/>
            <person name="Ness R.W."/>
            <person name="Phillips M.A."/>
        </authorList>
    </citation>
    <scope>NUCLEOTIDE SEQUENCE [LARGE SCALE GENOMIC DNA]</scope>
    <source>
        <strain evidence="15">SAF-2024a</strain>
        <tissue evidence="15">Leaf</tissue>
    </source>
</reference>
<evidence type="ECO:0000256" key="5">
    <source>
        <dbReference type="ARBA" id="ARBA00022692"/>
    </source>
</evidence>
<evidence type="ECO:0000256" key="7">
    <source>
        <dbReference type="ARBA" id="ARBA00022989"/>
    </source>
</evidence>
<dbReference type="GO" id="GO:0046872">
    <property type="term" value="F:metal ion binding"/>
    <property type="evidence" value="ECO:0007669"/>
    <property type="project" value="UniProtKB-KW"/>
</dbReference>
<dbReference type="InterPro" id="IPR017972">
    <property type="entry name" value="Cyt_P450_CS"/>
</dbReference>
<organism evidence="15 16">
    <name type="scientific">Salvia divinorum</name>
    <name type="common">Maria pastora</name>
    <name type="synonym">Diviner's sage</name>
    <dbReference type="NCBI Taxonomy" id="28513"/>
    <lineage>
        <taxon>Eukaryota</taxon>
        <taxon>Viridiplantae</taxon>
        <taxon>Streptophyta</taxon>
        <taxon>Embryophyta</taxon>
        <taxon>Tracheophyta</taxon>
        <taxon>Spermatophyta</taxon>
        <taxon>Magnoliopsida</taxon>
        <taxon>eudicotyledons</taxon>
        <taxon>Gunneridae</taxon>
        <taxon>Pentapetalae</taxon>
        <taxon>asterids</taxon>
        <taxon>lamiids</taxon>
        <taxon>Lamiales</taxon>
        <taxon>Lamiaceae</taxon>
        <taxon>Nepetoideae</taxon>
        <taxon>Mentheae</taxon>
        <taxon>Salviinae</taxon>
        <taxon>Salvia</taxon>
        <taxon>Salvia subgen. Calosphace</taxon>
    </lineage>
</organism>
<dbReference type="FunFam" id="1.10.630.10:FF:000011">
    <property type="entry name" value="Cytochrome P450 83B1"/>
    <property type="match status" value="1"/>
</dbReference>
<evidence type="ECO:0000256" key="2">
    <source>
        <dbReference type="ARBA" id="ARBA00004167"/>
    </source>
</evidence>
<evidence type="ECO:0000313" key="16">
    <source>
        <dbReference type="Proteomes" id="UP001567538"/>
    </source>
</evidence>
<keyword evidence="8 13" id="KW-0560">Oxidoreductase</keyword>
<keyword evidence="4 12" id="KW-0349">Heme</keyword>
<dbReference type="PROSITE" id="PS00086">
    <property type="entry name" value="CYTOCHROME_P450"/>
    <property type="match status" value="1"/>
</dbReference>
<sequence>MILLFSIALPIILIYLLHKKSTKTNLPPLVPGLPFIGNLHQLSAAPLLHIYLSHLSKLHGPLFRLNLGSNPVIVISSAKLAEEVLKHQDSAFCSRPELVPQRRLSYNFADMAFAPYGSHWREVRRIAATHLLSPPKVKSFRAVREDEVARMVARIARCASSSPPRAVNLSEAAMGLTTTLICRIGFGRRYEEQGTELRRFQELLTELRQLLTAFFVSDYFPALSWVDRATGLMKRLDCAFEKLDSFYQELIDEHLRTEGVDDDDEDILGMQIKLELNSNKPTNWDRVKALLMDLFLGGTDSSAASIVWIMTALMKAPHIMKKVQTEIRNAVGNKAKVDEDDLPTLPYLKAVINETFRLYTPVPMLVPRETTQKCVLGGYEIQPKTTVYVNVWAITRDPECWKTSPEEFLPERFYGSDMDVKGKDFGLIPFGSGRRICPGMFMGLANVELAVANLLFSFDWEVAQGTELDTDALAGLIMHKKNPLLLLPKQYKL</sequence>
<dbReference type="EMBL" id="JBEAFC010000006">
    <property type="protein sequence ID" value="KAL1554198.1"/>
    <property type="molecule type" value="Genomic_DNA"/>
</dbReference>
<evidence type="ECO:0000256" key="10">
    <source>
        <dbReference type="ARBA" id="ARBA00023033"/>
    </source>
</evidence>
<comment type="subcellular location">
    <subcellularLocation>
        <location evidence="2">Membrane</location>
        <topology evidence="2">Single-pass membrane protein</topology>
    </subcellularLocation>
</comment>
<evidence type="ECO:0000256" key="11">
    <source>
        <dbReference type="ARBA" id="ARBA00023136"/>
    </source>
</evidence>
<dbReference type="PANTHER" id="PTHR47955:SF22">
    <property type="entry name" value="CYTOCHROME P450 83B1-LIKE"/>
    <property type="match status" value="1"/>
</dbReference>
<keyword evidence="6 12" id="KW-0479">Metal-binding</keyword>
<evidence type="ECO:0000256" key="8">
    <source>
        <dbReference type="ARBA" id="ARBA00023002"/>
    </source>
</evidence>
<dbReference type="Gene3D" id="1.10.630.10">
    <property type="entry name" value="Cytochrome P450"/>
    <property type="match status" value="1"/>
</dbReference>
<protein>
    <submittedName>
        <fullName evidence="15">Cytochrome P450 71A1-like</fullName>
    </submittedName>
</protein>
<feature type="binding site" description="axial binding residue" evidence="12">
    <location>
        <position position="437"/>
    </location>
    <ligand>
        <name>heme</name>
        <dbReference type="ChEBI" id="CHEBI:30413"/>
    </ligand>
    <ligandPart>
        <name>Fe</name>
        <dbReference type="ChEBI" id="CHEBI:18248"/>
    </ligandPart>
</feature>
<dbReference type="InterPro" id="IPR002401">
    <property type="entry name" value="Cyt_P450_E_grp-I"/>
</dbReference>
<dbReference type="PRINTS" id="PR00463">
    <property type="entry name" value="EP450I"/>
</dbReference>
<keyword evidence="5" id="KW-0812">Transmembrane</keyword>
<dbReference type="InterPro" id="IPR036396">
    <property type="entry name" value="Cyt_P450_sf"/>
</dbReference>
<evidence type="ECO:0000313" key="15">
    <source>
        <dbReference type="EMBL" id="KAL1554198.1"/>
    </source>
</evidence>
<dbReference type="Proteomes" id="UP001567538">
    <property type="component" value="Unassembled WGS sequence"/>
</dbReference>
<keyword evidence="14" id="KW-0732">Signal</keyword>
<dbReference type="GO" id="GO:0016020">
    <property type="term" value="C:membrane"/>
    <property type="evidence" value="ECO:0007669"/>
    <property type="project" value="UniProtKB-SubCell"/>
</dbReference>
<keyword evidence="10 13" id="KW-0503">Monooxygenase</keyword>
<feature type="signal peptide" evidence="14">
    <location>
        <begin position="1"/>
        <end position="24"/>
    </location>
</feature>
<evidence type="ECO:0000256" key="1">
    <source>
        <dbReference type="ARBA" id="ARBA00001971"/>
    </source>
</evidence>
<keyword evidence="11" id="KW-0472">Membrane</keyword>
<keyword evidence="7" id="KW-1133">Transmembrane helix</keyword>
<dbReference type="CDD" id="cd11072">
    <property type="entry name" value="CYP71-like"/>
    <property type="match status" value="1"/>
</dbReference>
<feature type="chain" id="PRO_5044872909" evidence="14">
    <location>
        <begin position="25"/>
        <end position="493"/>
    </location>
</feature>
<dbReference type="Pfam" id="PF00067">
    <property type="entry name" value="p450"/>
    <property type="match status" value="1"/>
</dbReference>
<keyword evidence="9 12" id="KW-0408">Iron</keyword>
<dbReference type="SUPFAM" id="SSF48264">
    <property type="entry name" value="Cytochrome P450"/>
    <property type="match status" value="1"/>
</dbReference>
<evidence type="ECO:0000256" key="14">
    <source>
        <dbReference type="SAM" id="SignalP"/>
    </source>
</evidence>
<dbReference type="AlphaFoldDB" id="A0ABD1HFY6"/>
<proteinExistence type="inferred from homology"/>
<evidence type="ECO:0000256" key="9">
    <source>
        <dbReference type="ARBA" id="ARBA00023004"/>
    </source>
</evidence>
<evidence type="ECO:0000256" key="6">
    <source>
        <dbReference type="ARBA" id="ARBA00022723"/>
    </source>
</evidence>
<dbReference type="GO" id="GO:0016114">
    <property type="term" value="P:terpenoid biosynthetic process"/>
    <property type="evidence" value="ECO:0007669"/>
    <property type="project" value="UniProtKB-ARBA"/>
</dbReference>
<comment type="similarity">
    <text evidence="3 13">Belongs to the cytochrome P450 family.</text>
</comment>
<evidence type="ECO:0000256" key="13">
    <source>
        <dbReference type="RuleBase" id="RU000461"/>
    </source>
</evidence>
<name>A0ABD1HFY6_SALDI</name>
<evidence type="ECO:0000256" key="12">
    <source>
        <dbReference type="PIRSR" id="PIRSR602401-1"/>
    </source>
</evidence>
<evidence type="ECO:0000256" key="4">
    <source>
        <dbReference type="ARBA" id="ARBA00022617"/>
    </source>
</evidence>
<gene>
    <name evidence="15" type="ORF">AAHA92_14783</name>
</gene>
<dbReference type="InterPro" id="IPR001128">
    <property type="entry name" value="Cyt_P450"/>
</dbReference>
<dbReference type="PANTHER" id="PTHR47955">
    <property type="entry name" value="CYTOCHROME P450 FAMILY 71 PROTEIN"/>
    <property type="match status" value="1"/>
</dbReference>
<evidence type="ECO:0000256" key="3">
    <source>
        <dbReference type="ARBA" id="ARBA00010617"/>
    </source>
</evidence>
<keyword evidence="16" id="KW-1185">Reference proteome</keyword>